<feature type="region of interest" description="Disordered" evidence="1">
    <location>
        <begin position="1010"/>
        <end position="1042"/>
    </location>
</feature>
<feature type="compositionally biased region" description="Low complexity" evidence="1">
    <location>
        <begin position="318"/>
        <end position="331"/>
    </location>
</feature>
<accession>A0ABN2X9I3</accession>
<feature type="compositionally biased region" description="Polar residues" evidence="1">
    <location>
        <begin position="661"/>
        <end position="672"/>
    </location>
</feature>
<feature type="region of interest" description="Disordered" evidence="1">
    <location>
        <begin position="318"/>
        <end position="343"/>
    </location>
</feature>
<feature type="domain" description="DUF7507" evidence="3">
    <location>
        <begin position="576"/>
        <end position="680"/>
    </location>
</feature>
<feature type="region of interest" description="Disordered" evidence="1">
    <location>
        <begin position="1597"/>
        <end position="1628"/>
    </location>
</feature>
<dbReference type="Gene3D" id="2.60.40.10">
    <property type="entry name" value="Immunoglobulins"/>
    <property type="match status" value="5"/>
</dbReference>
<feature type="domain" description="DUF7507" evidence="3">
    <location>
        <begin position="924"/>
        <end position="1028"/>
    </location>
</feature>
<evidence type="ECO:0000259" key="3">
    <source>
        <dbReference type="Pfam" id="PF24346"/>
    </source>
</evidence>
<protein>
    <recommendedName>
        <fullName evidence="3">DUF7507 domain-containing protein</fullName>
    </recommendedName>
</protein>
<feature type="domain" description="DUF7507" evidence="3">
    <location>
        <begin position="460"/>
        <end position="562"/>
    </location>
</feature>
<dbReference type="PANTHER" id="PTHR34819">
    <property type="entry name" value="LARGE CYSTEINE-RICH PERIPLASMIC PROTEIN OMCB"/>
    <property type="match status" value="1"/>
</dbReference>
<evidence type="ECO:0000313" key="5">
    <source>
        <dbReference type="Proteomes" id="UP001500984"/>
    </source>
</evidence>
<feature type="region of interest" description="Disordered" evidence="1">
    <location>
        <begin position="657"/>
        <end position="697"/>
    </location>
</feature>
<keyword evidence="2" id="KW-1133">Transmembrane helix</keyword>
<dbReference type="Proteomes" id="UP001500984">
    <property type="component" value="Unassembled WGS sequence"/>
</dbReference>
<feature type="region of interest" description="Disordered" evidence="1">
    <location>
        <begin position="1476"/>
        <end position="1498"/>
    </location>
</feature>
<organism evidence="4 5">
    <name type="scientific">Brevibacterium salitolerans</name>
    <dbReference type="NCBI Taxonomy" id="1403566"/>
    <lineage>
        <taxon>Bacteria</taxon>
        <taxon>Bacillati</taxon>
        <taxon>Actinomycetota</taxon>
        <taxon>Actinomycetes</taxon>
        <taxon>Micrococcales</taxon>
        <taxon>Brevibacteriaceae</taxon>
        <taxon>Brevibacterium</taxon>
    </lineage>
</organism>
<evidence type="ECO:0000256" key="2">
    <source>
        <dbReference type="SAM" id="Phobius"/>
    </source>
</evidence>
<feature type="compositionally biased region" description="Low complexity" evidence="1">
    <location>
        <begin position="1358"/>
        <end position="1380"/>
    </location>
</feature>
<feature type="region of interest" description="Disordered" evidence="1">
    <location>
        <begin position="429"/>
        <end position="452"/>
    </location>
</feature>
<proteinExistence type="predicted"/>
<dbReference type="NCBIfam" id="TIGR01451">
    <property type="entry name" value="B_ant_repeat"/>
    <property type="match status" value="8"/>
</dbReference>
<comment type="caution">
    <text evidence="4">The sequence shown here is derived from an EMBL/GenBank/DDBJ whole genome shotgun (WGS) entry which is preliminary data.</text>
</comment>
<feature type="domain" description="DUF7507" evidence="3">
    <location>
        <begin position="1156"/>
        <end position="1259"/>
    </location>
</feature>
<feature type="domain" description="DUF7507" evidence="3">
    <location>
        <begin position="1504"/>
        <end position="1609"/>
    </location>
</feature>
<feature type="compositionally biased region" description="Low complexity" evidence="1">
    <location>
        <begin position="1599"/>
        <end position="1612"/>
    </location>
</feature>
<keyword evidence="2" id="KW-0812">Transmembrane</keyword>
<dbReference type="InterPro" id="IPR013783">
    <property type="entry name" value="Ig-like_fold"/>
</dbReference>
<feature type="domain" description="DUF7507" evidence="3">
    <location>
        <begin position="1388"/>
        <end position="1492"/>
    </location>
</feature>
<keyword evidence="2" id="KW-0472">Membrane</keyword>
<feature type="domain" description="DUF7507" evidence="3">
    <location>
        <begin position="1271"/>
        <end position="1376"/>
    </location>
</feature>
<feature type="region of interest" description="Disordered" evidence="1">
    <location>
        <begin position="1358"/>
        <end position="1381"/>
    </location>
</feature>
<feature type="compositionally biased region" description="Basic and acidic residues" evidence="1">
    <location>
        <begin position="1617"/>
        <end position="1627"/>
    </location>
</feature>
<dbReference type="InterPro" id="IPR047589">
    <property type="entry name" value="DUF11_rpt"/>
</dbReference>
<dbReference type="PANTHER" id="PTHR34819:SF3">
    <property type="entry name" value="CELL SURFACE PROTEIN"/>
    <property type="match status" value="1"/>
</dbReference>
<feature type="compositionally biased region" description="Polar residues" evidence="1">
    <location>
        <begin position="1125"/>
        <end position="1134"/>
    </location>
</feature>
<reference evidence="4 5" key="1">
    <citation type="journal article" date="2019" name="Int. J. Syst. Evol. Microbiol.">
        <title>The Global Catalogue of Microorganisms (GCM) 10K type strain sequencing project: providing services to taxonomists for standard genome sequencing and annotation.</title>
        <authorList>
            <consortium name="The Broad Institute Genomics Platform"/>
            <consortium name="The Broad Institute Genome Sequencing Center for Infectious Disease"/>
            <person name="Wu L."/>
            <person name="Ma J."/>
        </authorList>
    </citation>
    <scope>NUCLEOTIDE SEQUENCE [LARGE SCALE GENOMIC DNA]</scope>
    <source>
        <strain evidence="4 5">JCM 15900</strain>
    </source>
</reference>
<feature type="domain" description="DUF7507" evidence="3">
    <location>
        <begin position="227"/>
        <end position="326"/>
    </location>
</feature>
<sequence length="1661" mass="169645">MLVVVDRGAQDAQAVPVGSEYPQSWQISGNTARGTTASGVGVTMTLSGAGTSYWGNSGGDPIFTGPRPSYIPNTRTAALRFGSQNCTNTAVDGCGVTTYRFDRPVKNPILYVTDFGAAVGDGNSRATSFKNHPMTVQNGTFALDSANSQSPRMEIKGSGSTIGLINPNSYRGTSIANATSCGTFGCGAYLVATDSPTITELTFTFGYEGTGTNLDYWGQILGVTPAEPGLELEKSASPTEISAAGEEIAYSFEVTNTGETELTDPQINETQFSGTGDAPEITCPAGTLGIGESVTCTGTYTATQADVDAGSITNTATATATAPGSAPDPTSNESSAEVTAAADPSLAMEKTVDGEFAAGEEVTYSFAVTNTGNVTLSPVEIEETEFTGNGDVPQVTCPADADALAPGDSVTCTATYTLTQADIDQGSVENTAHANGAPPGEGDPVRSEDDSAQIPFEPVPALTIEKTANRDTLELGRRITYSFAVTNTGNVTLSDIVINETEWTGAGELSEVSCPAGAGALAPGDAVTCTATYTVQQADIDRGSIANTATAQGVPPGGDDPVVSDPDEAEVTVDPAPGIAITKSADTTDLELGDEIVYSFVVENTGNVTLHDIVVNEGEFTGTGEMSEISCPALPNGLAPLTSVTCTATYTVTQEDVDSGTLENTASVTGTPPSGEPPTDESTVRTPNDPDPGLSIEKSTASEDLVEGEEITYWFRVQNTGDVTLRDISIDDSDFSGAGELSEPVCEDGTPALEPGAVVWCSATYTVTQDDVDRGSIRNVATATGTPPQPDDPVTSESNEVQVPAEQTPAVGLVKTAAPDSYDVGDEITYSFAITNTGNVSLSDLAVTEGDFSGTGELSEIVCPAEPTTIAPGESVNCTATYTATAEDVDRGSLENTATAQGTPPEGEAVTSDPSQVRVPAEQNPGLEVVKTADSDTLVAGETITYSLMATNTGNVTLTDVRVEEGEFSGAGEMPVVTCAEDSVTLAPGESVTCTASYEVVQADVDSGSLRNTAIGTGSPPDGGTVESPPGESTIPADPQPGLELVKSVDTDELIVGEDITYSFEVTNTGNVTLHGITIDETDFSGSGPAVDISCPPEAATLAPGDSVTCSAVYRVTQADVDSGSLENTATAQGTPPGGDSVDSPPSEVIITEDPQPGLELVKSADATELVAGETITYSFVLTNTGNVTLTGVQVDEESFNGSGQLSELECPEGDWLQPGEQSICTATYEVTQADVDRGTLENTATATGTPPTGDPITSDPGIVTIPQDAEPGIEMMKTATPAQGGQAGEEITYSFAVTNTGNVTLSGITVNEGEFTGSGELSEVVCPDEAASIVPGQTVTCTATYVLTQADVDAGGVTNTATGTGTPPEGGSIESPPSENELPIVPQPGLDIVKSSDADALVAGETITYSFVVTNTGNTTLTDVAVAEGEFTGSGELSAVECGEAALSLAPGEQITCTATYEVTQADVDQGALENTATATGNPPEGDTIESPPSTDRIPRDAEPGLELVKTADPEQVSEAGEEVAYSFTITNTGNVSVHDVGVEEAEFSGAGVLSAVTCPEEAGMLLPGQSVTCTAAYTVVAADLTGDTLTNVATATGNSPGGDPISSPPSQADVKTVEPEREHPRLPRTGAELAGLLGLTLVLLAAGSGLIYMSRRRSN</sequence>
<feature type="transmembrane region" description="Helical" evidence="2">
    <location>
        <begin position="1635"/>
        <end position="1655"/>
    </location>
</feature>
<gene>
    <name evidence="4" type="ORF">GCM10009823_33730</name>
</gene>
<evidence type="ECO:0000313" key="4">
    <source>
        <dbReference type="EMBL" id="GAA2107127.1"/>
    </source>
</evidence>
<feature type="domain" description="DUF7507" evidence="3">
    <location>
        <begin position="344"/>
        <end position="447"/>
    </location>
</feature>
<name>A0ABN2X9I3_9MICO</name>
<evidence type="ECO:0000256" key="1">
    <source>
        <dbReference type="SAM" id="MobiDB-lite"/>
    </source>
</evidence>
<dbReference type="InterPro" id="IPR055354">
    <property type="entry name" value="DUF7507"/>
</dbReference>
<feature type="region of interest" description="Disordered" evidence="1">
    <location>
        <begin position="780"/>
        <end position="799"/>
    </location>
</feature>
<feature type="region of interest" description="Disordered" evidence="1">
    <location>
        <begin position="889"/>
        <end position="918"/>
    </location>
</feature>
<feature type="domain" description="DUF7507" evidence="3">
    <location>
        <begin position="692"/>
        <end position="796"/>
    </location>
</feature>
<dbReference type="InterPro" id="IPR051172">
    <property type="entry name" value="Chlamydia_OmcB"/>
</dbReference>
<keyword evidence="5" id="KW-1185">Reference proteome</keyword>
<feature type="domain" description="DUF7507" evidence="3">
    <location>
        <begin position="808"/>
        <end position="912"/>
    </location>
</feature>
<feature type="domain" description="DUF7507" evidence="3">
    <location>
        <begin position="1040"/>
        <end position="1144"/>
    </location>
</feature>
<dbReference type="Pfam" id="PF24346">
    <property type="entry name" value="DUF7507"/>
    <property type="match status" value="12"/>
</dbReference>
<feature type="region of interest" description="Disordered" evidence="1">
    <location>
        <begin position="1124"/>
        <end position="1146"/>
    </location>
</feature>
<dbReference type="EMBL" id="BAAAPZ010000020">
    <property type="protein sequence ID" value="GAA2107127.1"/>
    <property type="molecule type" value="Genomic_DNA"/>
</dbReference>